<keyword evidence="3" id="KW-0677">Repeat</keyword>
<keyword evidence="5" id="KW-0969">Cilium</keyword>
<organism evidence="7 8">
    <name type="scientific">Lasius platythorax</name>
    <dbReference type="NCBI Taxonomy" id="488582"/>
    <lineage>
        <taxon>Eukaryota</taxon>
        <taxon>Metazoa</taxon>
        <taxon>Ecdysozoa</taxon>
        <taxon>Arthropoda</taxon>
        <taxon>Hexapoda</taxon>
        <taxon>Insecta</taxon>
        <taxon>Pterygota</taxon>
        <taxon>Neoptera</taxon>
        <taxon>Endopterygota</taxon>
        <taxon>Hymenoptera</taxon>
        <taxon>Apocrita</taxon>
        <taxon>Aculeata</taxon>
        <taxon>Formicoidea</taxon>
        <taxon>Formicidae</taxon>
        <taxon>Formicinae</taxon>
        <taxon>Lasius</taxon>
        <taxon>Lasius</taxon>
    </lineage>
</organism>
<gene>
    <name evidence="7" type="ORF">LPLAT_LOCUS5924</name>
</gene>
<keyword evidence="6" id="KW-0966">Cell projection</keyword>
<evidence type="ECO:0000313" key="8">
    <source>
        <dbReference type="Proteomes" id="UP001497644"/>
    </source>
</evidence>
<evidence type="ECO:0000256" key="1">
    <source>
        <dbReference type="ARBA" id="ARBA00004230"/>
    </source>
</evidence>
<evidence type="ECO:0000256" key="6">
    <source>
        <dbReference type="ARBA" id="ARBA00023273"/>
    </source>
</evidence>
<protein>
    <recommendedName>
        <fullName evidence="2">MORN repeat-containing protein 5</fullName>
    </recommendedName>
</protein>
<dbReference type="InterPro" id="IPR003409">
    <property type="entry name" value="MORN"/>
</dbReference>
<dbReference type="PANTHER" id="PTHR46437:SF1">
    <property type="entry name" value="MORN REPEAT-CONTAINING PROTEIN 5"/>
    <property type="match status" value="1"/>
</dbReference>
<dbReference type="PANTHER" id="PTHR46437">
    <property type="entry name" value="MORN REPEAT-CONTAINING PROTEIN 5"/>
    <property type="match status" value="1"/>
</dbReference>
<dbReference type="Proteomes" id="UP001497644">
    <property type="component" value="Chromosome 2"/>
</dbReference>
<keyword evidence="4" id="KW-0282">Flagellum</keyword>
<reference evidence="7" key="1">
    <citation type="submission" date="2024-04" db="EMBL/GenBank/DDBJ databases">
        <authorList>
            <consortium name="Molecular Ecology Group"/>
        </authorList>
    </citation>
    <scope>NUCLEOTIDE SEQUENCE</scope>
</reference>
<dbReference type="InterPro" id="IPR042814">
    <property type="entry name" value="Morn5"/>
</dbReference>
<dbReference type="Gene3D" id="2.20.110.10">
    <property type="entry name" value="Histone H3 K4-specific methyltransferase SET7/9 N-terminal domain"/>
    <property type="match status" value="1"/>
</dbReference>
<name>A0AAV2NJ65_9HYME</name>
<dbReference type="AlphaFoldDB" id="A0AAV2NJ65"/>
<keyword evidence="8" id="KW-1185">Reference proteome</keyword>
<comment type="subcellular location">
    <subcellularLocation>
        <location evidence="1">Cell projection</location>
        <location evidence="1">Cilium</location>
        <location evidence="1">Flagellum</location>
    </subcellularLocation>
</comment>
<dbReference type="SUPFAM" id="SSF82185">
    <property type="entry name" value="Histone H3 K4-specific methyltransferase SET7/9 N-terminal domain"/>
    <property type="match status" value="1"/>
</dbReference>
<sequence length="254" mass="29870">MSDTMKKRYDNEEEDEIEMLRETRFVGGSIYEGSWNAIDKSGVGRYVTPYKVVLEGEYRNGMLHGCGSMYWPRGQVMDSTWNRGKMERQKRYTFADGLSYREDEWDYCTFPDRRFYNCIVNGLRPAGKVLKTNDQPTKIISPFCYDTGAGIFDPDKNCVISYRNCKKILKIPTTVESKWIKQNCRKGWSEPAGHREWLREYWRSGAANFATLPHISSEDETENWWQRLTKFARHAPADAKRIKHNCVREIQLNR</sequence>
<proteinExistence type="predicted"/>
<dbReference type="EMBL" id="OZ034825">
    <property type="protein sequence ID" value="CAL1679800.1"/>
    <property type="molecule type" value="Genomic_DNA"/>
</dbReference>
<evidence type="ECO:0000313" key="7">
    <source>
        <dbReference type="EMBL" id="CAL1679800.1"/>
    </source>
</evidence>
<evidence type="ECO:0000256" key="4">
    <source>
        <dbReference type="ARBA" id="ARBA00022846"/>
    </source>
</evidence>
<evidence type="ECO:0000256" key="2">
    <source>
        <dbReference type="ARBA" id="ARBA00016322"/>
    </source>
</evidence>
<dbReference type="GO" id="GO:0031514">
    <property type="term" value="C:motile cilium"/>
    <property type="evidence" value="ECO:0007669"/>
    <property type="project" value="UniProtKB-SubCell"/>
</dbReference>
<evidence type="ECO:0000256" key="3">
    <source>
        <dbReference type="ARBA" id="ARBA00022737"/>
    </source>
</evidence>
<evidence type="ECO:0000256" key="5">
    <source>
        <dbReference type="ARBA" id="ARBA00023069"/>
    </source>
</evidence>
<dbReference type="Pfam" id="PF02493">
    <property type="entry name" value="MORN"/>
    <property type="match status" value="2"/>
</dbReference>
<accession>A0AAV2NJ65</accession>